<accession>A0AC34QM53</accession>
<reference evidence="2" key="1">
    <citation type="submission" date="2022-11" db="UniProtKB">
        <authorList>
            <consortium name="WormBaseParasite"/>
        </authorList>
    </citation>
    <scope>IDENTIFICATION</scope>
</reference>
<evidence type="ECO:0000313" key="2">
    <source>
        <dbReference type="WBParaSite" id="JU765_v2.g17588.t2"/>
    </source>
</evidence>
<dbReference type="Proteomes" id="UP000887576">
    <property type="component" value="Unplaced"/>
</dbReference>
<sequence length="389" mass="44112">MVLGPQYSSSGWQQRHPVHSRNELLRINEDQIIHSQVFKAVMDTLANMLNNTASTLLGNESLLINSGINITDVANVSDYIASDDITYNYIGISDHTRALIIIVIGVVFAVVTTLGNLMVMVSFKIDKQLQSISNYFLFSLAVADITIGVISIPLMTYYTATGYWGIGYTMCQFWLCIDYLMSNASVLNLLLISFDRYFSVTRPLTYRPRRTTKKAMTMIAITYIVSLILWPPWIISWPYIEGEFTIEPGACVVQFLETNPYVTVGTAFAAFYLPVTIMIYLYSRVYCETKRRQREFRKLQAGQMFTPTELGATSVLQQLSLPLLLMRNRTSVQSPTNNFETSGSLKRKQFFPFMDGLVKPKIDKKKRKCGWLRSCAGKSEFSSEESSEV</sequence>
<dbReference type="WBParaSite" id="JU765_v2.g17588.t2">
    <property type="protein sequence ID" value="JU765_v2.g17588.t2"/>
    <property type="gene ID" value="JU765_v2.g17588"/>
</dbReference>
<organism evidence="1 2">
    <name type="scientific">Panagrolaimus sp. JU765</name>
    <dbReference type="NCBI Taxonomy" id="591449"/>
    <lineage>
        <taxon>Eukaryota</taxon>
        <taxon>Metazoa</taxon>
        <taxon>Ecdysozoa</taxon>
        <taxon>Nematoda</taxon>
        <taxon>Chromadorea</taxon>
        <taxon>Rhabditida</taxon>
        <taxon>Tylenchina</taxon>
        <taxon>Panagrolaimomorpha</taxon>
        <taxon>Panagrolaimoidea</taxon>
        <taxon>Panagrolaimidae</taxon>
        <taxon>Panagrolaimus</taxon>
    </lineage>
</organism>
<name>A0AC34QM53_9BILA</name>
<protein>
    <submittedName>
        <fullName evidence="2">G-protein coupled receptors family 1 profile domain-containing protein</fullName>
    </submittedName>
</protein>
<proteinExistence type="predicted"/>
<evidence type="ECO:0000313" key="1">
    <source>
        <dbReference type="Proteomes" id="UP000887576"/>
    </source>
</evidence>